<dbReference type="InterPro" id="IPR024072">
    <property type="entry name" value="DHFR-like_dom_sf"/>
</dbReference>
<comment type="pathway">
    <text evidence="2 14">Cofactor biosynthesis; riboflavin biosynthesis; 5-amino-6-(D-ribitylamino)uracil from GTP: step 2/4.</text>
</comment>
<evidence type="ECO:0000313" key="17">
    <source>
        <dbReference type="Proteomes" id="UP000680279"/>
    </source>
</evidence>
<sequence>MGDHKFYMDLAIQLAESVIGQTSPNPAVGCVVVKNGQILGMGPHLKAGEPHAEVNALKQAGEKAEGADLYVTLEPCSHTGRTPPCADLIIEKKISRVFIAGLDPNPIVTGNGVAKLRDAGISVEYGLCEKQAEELNKFYFHFMKTRKPFITLKTAVTFDGKTAASSGDSKWITSSDARYDVHRYRHRHDAILVGITTVIQDNPHLTTRLPQGGKNPIRIVLDTYLKIPIESNLLNDNAAPTIIVCGKHANEKKRISIEEKGVKVKKMPTEEIEIESLLNWLGTEKILSVFVEGGSTVHSSFIDSGLFQEIVMYMAPKLLNDREGMPAFAGLPKRLITDSIHLAFKSVERIGQDIKLIAEPTERGE</sequence>
<dbReference type="InterPro" id="IPR016192">
    <property type="entry name" value="APOBEC/CMP_deaminase_Zn-bd"/>
</dbReference>
<keyword evidence="7 14" id="KW-0479">Metal-binding</keyword>
<evidence type="ECO:0000256" key="3">
    <source>
        <dbReference type="ARBA" id="ARBA00004910"/>
    </source>
</evidence>
<evidence type="ECO:0000256" key="5">
    <source>
        <dbReference type="ARBA" id="ARBA00007417"/>
    </source>
</evidence>
<keyword evidence="14" id="KW-0378">Hydrolase</keyword>
<organism evidence="16 17">
    <name type="scientific">Siminovitchia fordii</name>
    <dbReference type="NCBI Taxonomy" id="254759"/>
    <lineage>
        <taxon>Bacteria</taxon>
        <taxon>Bacillati</taxon>
        <taxon>Bacillota</taxon>
        <taxon>Bacilli</taxon>
        <taxon>Bacillales</taxon>
        <taxon>Bacillaceae</taxon>
        <taxon>Siminovitchia</taxon>
    </lineage>
</organism>
<keyword evidence="6 14" id="KW-0686">Riboflavin biosynthesis</keyword>
<dbReference type="PROSITE" id="PS51747">
    <property type="entry name" value="CYT_DCMP_DEAMINASES_2"/>
    <property type="match status" value="1"/>
</dbReference>
<reference evidence="16 17" key="1">
    <citation type="submission" date="2021-03" db="EMBL/GenBank/DDBJ databases">
        <title>Antimicrobial resistance genes in bacteria isolated from Japanese honey, and their potential for conferring macrolide and lincosamide resistance in the American foulbrood pathogen Paenibacillus larvae.</title>
        <authorList>
            <person name="Okamoto M."/>
            <person name="Kumagai M."/>
            <person name="Kanamori H."/>
            <person name="Takamatsu D."/>
        </authorList>
    </citation>
    <scope>NUCLEOTIDE SEQUENCE [LARGE SCALE GENOMIC DNA]</scope>
    <source>
        <strain evidence="16 17">J1TS3</strain>
    </source>
</reference>
<comment type="cofactor">
    <cofactor evidence="14">
        <name>Zn(2+)</name>
        <dbReference type="ChEBI" id="CHEBI:29105"/>
    </cofactor>
    <text evidence="14">Binds 1 zinc ion.</text>
</comment>
<dbReference type="InterPro" id="IPR002734">
    <property type="entry name" value="RibDG_C"/>
</dbReference>
<keyword evidence="8 14" id="KW-0862">Zinc</keyword>
<dbReference type="Proteomes" id="UP000680279">
    <property type="component" value="Unassembled WGS sequence"/>
</dbReference>
<comment type="caution">
    <text evidence="16">The sequence shown here is derived from an EMBL/GenBank/DDBJ whole genome shotgun (WGS) entry which is preliminary data.</text>
</comment>
<feature type="domain" description="CMP/dCMP-type deaminase" evidence="15">
    <location>
        <begin position="2"/>
        <end position="124"/>
    </location>
</feature>
<dbReference type="Pfam" id="PF01872">
    <property type="entry name" value="RibD_C"/>
    <property type="match status" value="1"/>
</dbReference>
<evidence type="ECO:0000256" key="11">
    <source>
        <dbReference type="ARBA" id="ARBA00023268"/>
    </source>
</evidence>
<evidence type="ECO:0000256" key="8">
    <source>
        <dbReference type="ARBA" id="ARBA00022833"/>
    </source>
</evidence>
<evidence type="ECO:0000256" key="14">
    <source>
        <dbReference type="PIRNR" id="PIRNR006769"/>
    </source>
</evidence>
<dbReference type="NCBIfam" id="TIGR00227">
    <property type="entry name" value="ribD_Cterm"/>
    <property type="match status" value="1"/>
</dbReference>
<protein>
    <recommendedName>
        <fullName evidence="14">Riboflavin biosynthesis protein RibD</fullName>
    </recommendedName>
    <domain>
        <recommendedName>
            <fullName evidence="14">Diaminohydroxyphosphoribosylaminopyrimidine deaminase</fullName>
            <shortName evidence="14">DRAP deaminase</shortName>
            <ecNumber evidence="14">3.5.4.26</ecNumber>
        </recommendedName>
        <alternativeName>
            <fullName evidence="14">Riboflavin-specific deaminase</fullName>
        </alternativeName>
    </domain>
    <domain>
        <recommendedName>
            <fullName evidence="14">5-amino-6-(5-phosphoribosylamino)uracil reductase</fullName>
            <ecNumber evidence="14">1.1.1.193</ecNumber>
        </recommendedName>
        <alternativeName>
            <fullName evidence="14">HTP reductase</fullName>
        </alternativeName>
    </domain>
</protein>
<name>A0ABQ4K0Q8_9BACI</name>
<dbReference type="Pfam" id="PF00383">
    <property type="entry name" value="dCMP_cyt_deam_1"/>
    <property type="match status" value="1"/>
</dbReference>
<comment type="function">
    <text evidence="1 14">Converts 2,5-diamino-6-(ribosylamino)-4(3h)-pyrimidinone 5'-phosphate into 5-amino-6-(ribosylamino)-2,4(1h,3h)-pyrimidinedione 5'-phosphate.</text>
</comment>
<evidence type="ECO:0000256" key="13">
    <source>
        <dbReference type="ARBA" id="ARBA00049886"/>
    </source>
</evidence>
<comment type="catalytic activity">
    <reaction evidence="13 14">
        <text>2,5-diamino-6-hydroxy-4-(5-phosphoribosylamino)-pyrimidine + H2O + H(+) = 5-amino-6-(5-phospho-D-ribosylamino)uracil + NH4(+)</text>
        <dbReference type="Rhea" id="RHEA:21868"/>
        <dbReference type="ChEBI" id="CHEBI:15377"/>
        <dbReference type="ChEBI" id="CHEBI:15378"/>
        <dbReference type="ChEBI" id="CHEBI:28938"/>
        <dbReference type="ChEBI" id="CHEBI:58453"/>
        <dbReference type="ChEBI" id="CHEBI:58614"/>
        <dbReference type="EC" id="3.5.4.26"/>
    </reaction>
</comment>
<evidence type="ECO:0000313" key="16">
    <source>
        <dbReference type="EMBL" id="GIN19317.1"/>
    </source>
</evidence>
<dbReference type="InterPro" id="IPR050765">
    <property type="entry name" value="Riboflavin_Biosynth_HTPR"/>
</dbReference>
<evidence type="ECO:0000256" key="6">
    <source>
        <dbReference type="ARBA" id="ARBA00022619"/>
    </source>
</evidence>
<dbReference type="Gene3D" id="3.40.430.10">
    <property type="entry name" value="Dihydrofolate Reductase, subunit A"/>
    <property type="match status" value="1"/>
</dbReference>
<evidence type="ECO:0000256" key="2">
    <source>
        <dbReference type="ARBA" id="ARBA00004882"/>
    </source>
</evidence>
<keyword evidence="10 14" id="KW-0560">Oxidoreductase</keyword>
<keyword evidence="17" id="KW-1185">Reference proteome</keyword>
<dbReference type="InterPro" id="IPR004794">
    <property type="entry name" value="Eubact_RibD"/>
</dbReference>
<evidence type="ECO:0000256" key="10">
    <source>
        <dbReference type="ARBA" id="ARBA00023002"/>
    </source>
</evidence>
<dbReference type="NCBIfam" id="TIGR00326">
    <property type="entry name" value="eubact_ribD"/>
    <property type="match status" value="1"/>
</dbReference>
<evidence type="ECO:0000256" key="12">
    <source>
        <dbReference type="ARBA" id="ARBA00049861"/>
    </source>
</evidence>
<dbReference type="PANTHER" id="PTHR38011">
    <property type="entry name" value="DIHYDROFOLATE REDUCTASE FAMILY PROTEIN (AFU_ORTHOLOGUE AFUA_8G06820)"/>
    <property type="match status" value="1"/>
</dbReference>
<dbReference type="RefSeq" id="WP_212962000.1">
    <property type="nucleotide sequence ID" value="NZ_BOQT01000001.1"/>
</dbReference>
<dbReference type="PANTHER" id="PTHR38011:SF7">
    <property type="entry name" value="2,5-DIAMINO-6-RIBOSYLAMINO-4(3H)-PYRIMIDINONE 5'-PHOSPHATE REDUCTASE"/>
    <property type="match status" value="1"/>
</dbReference>
<dbReference type="InterPro" id="IPR016193">
    <property type="entry name" value="Cytidine_deaminase-like"/>
</dbReference>
<accession>A0ABQ4K0Q8</accession>
<dbReference type="EC" id="1.1.1.193" evidence="14"/>
<dbReference type="SUPFAM" id="SSF53927">
    <property type="entry name" value="Cytidine deaminase-like"/>
    <property type="match status" value="1"/>
</dbReference>
<proteinExistence type="inferred from homology"/>
<dbReference type="EMBL" id="BOQT01000001">
    <property type="protein sequence ID" value="GIN19317.1"/>
    <property type="molecule type" value="Genomic_DNA"/>
</dbReference>
<comment type="similarity">
    <text evidence="5 14">In the C-terminal section; belongs to the HTP reductase family.</text>
</comment>
<dbReference type="Gene3D" id="3.40.140.10">
    <property type="entry name" value="Cytidine Deaminase, domain 2"/>
    <property type="match status" value="1"/>
</dbReference>
<comment type="catalytic activity">
    <reaction evidence="12 14">
        <text>5-amino-6-(5-phospho-D-ribitylamino)uracil + NADP(+) = 5-amino-6-(5-phospho-D-ribosylamino)uracil + NADPH + H(+)</text>
        <dbReference type="Rhea" id="RHEA:17845"/>
        <dbReference type="ChEBI" id="CHEBI:15378"/>
        <dbReference type="ChEBI" id="CHEBI:57783"/>
        <dbReference type="ChEBI" id="CHEBI:58349"/>
        <dbReference type="ChEBI" id="CHEBI:58421"/>
        <dbReference type="ChEBI" id="CHEBI:58453"/>
        <dbReference type="EC" id="1.1.1.193"/>
    </reaction>
</comment>
<dbReference type="InterPro" id="IPR002125">
    <property type="entry name" value="CMP_dCMP_dom"/>
</dbReference>
<dbReference type="PIRSF" id="PIRSF006769">
    <property type="entry name" value="RibD"/>
    <property type="match status" value="1"/>
</dbReference>
<dbReference type="SUPFAM" id="SSF53597">
    <property type="entry name" value="Dihydrofolate reductase-like"/>
    <property type="match status" value="1"/>
</dbReference>
<evidence type="ECO:0000256" key="7">
    <source>
        <dbReference type="ARBA" id="ARBA00022723"/>
    </source>
</evidence>
<evidence type="ECO:0000259" key="15">
    <source>
        <dbReference type="PROSITE" id="PS51747"/>
    </source>
</evidence>
<keyword evidence="11" id="KW-0511">Multifunctional enzyme</keyword>
<comment type="pathway">
    <text evidence="3 14">Cofactor biosynthesis; riboflavin biosynthesis; 5-amino-6-(D-ribitylamino)uracil from GTP: step 3/4.</text>
</comment>
<dbReference type="InterPro" id="IPR011549">
    <property type="entry name" value="RibD_C"/>
</dbReference>
<evidence type="ECO:0000256" key="9">
    <source>
        <dbReference type="ARBA" id="ARBA00022857"/>
    </source>
</evidence>
<dbReference type="EC" id="3.5.4.26" evidence="14"/>
<keyword evidence="9 14" id="KW-0521">NADP</keyword>
<dbReference type="CDD" id="cd01284">
    <property type="entry name" value="Riboflavin_deaminase-reductase"/>
    <property type="match status" value="1"/>
</dbReference>
<gene>
    <name evidence="16" type="primary">ribD</name>
    <name evidence="16" type="ORF">J1TS3_04510</name>
</gene>
<evidence type="ECO:0000256" key="4">
    <source>
        <dbReference type="ARBA" id="ARBA00005259"/>
    </source>
</evidence>
<evidence type="ECO:0000256" key="1">
    <source>
        <dbReference type="ARBA" id="ARBA00002151"/>
    </source>
</evidence>
<comment type="similarity">
    <text evidence="4 14">In the N-terminal section; belongs to the cytidine and deoxycytidylate deaminase family.</text>
</comment>
<dbReference type="PROSITE" id="PS00903">
    <property type="entry name" value="CYT_DCMP_DEAMINASES_1"/>
    <property type="match status" value="1"/>
</dbReference>